<evidence type="ECO:0000256" key="4">
    <source>
        <dbReference type="ARBA" id="ARBA00023027"/>
    </source>
</evidence>
<evidence type="ECO:0000256" key="3">
    <source>
        <dbReference type="ARBA" id="ARBA00023002"/>
    </source>
</evidence>
<dbReference type="EC" id="1.3.1.76" evidence="2"/>
<evidence type="ECO:0000313" key="9">
    <source>
        <dbReference type="Proteomes" id="UP000288892"/>
    </source>
</evidence>
<accession>A0A444JFQ9</accession>
<dbReference type="PANTHER" id="PTHR35330:SF1">
    <property type="entry name" value="SIROHEME BIOSYNTHESIS PROTEIN MET8"/>
    <property type="match status" value="1"/>
</dbReference>
<dbReference type="InterPro" id="IPR028161">
    <property type="entry name" value="Met8-like"/>
</dbReference>
<evidence type="ECO:0000256" key="2">
    <source>
        <dbReference type="ARBA" id="ARBA00012400"/>
    </source>
</evidence>
<proteinExistence type="predicted"/>
<comment type="pathway">
    <text evidence="1">Porphyrin-containing compound metabolism; siroheme biosynthesis; sirohydrochlorin from precorrin-2: step 1/1.</text>
</comment>
<sequence length="225" mass="25125">MYPVSLNIEGKLCAVAGGGNVAERKVLSLLNARASVRIISPQLTELLSDLTANGSVEWRNRGYRNGDLDGALLVFAATDNRDVQDAVVRDARKAGLLVNVADAPDLCDFQVPAVVRRESLNIAVSTNGTSPALAAKIRRELEDRYGDEYADLLRLMSRLRARICNDSSSDGIDRKILFQNILHEDIIHWIRGEQWERLSQHLDTVLGPDIHFDLRELTEKEIKPR</sequence>
<dbReference type="PANTHER" id="PTHR35330">
    <property type="entry name" value="SIROHEME BIOSYNTHESIS PROTEIN MET8"/>
    <property type="match status" value="1"/>
</dbReference>
<dbReference type="Pfam" id="PF13241">
    <property type="entry name" value="NAD_binding_7"/>
    <property type="match status" value="1"/>
</dbReference>
<dbReference type="GO" id="GO:0043115">
    <property type="term" value="F:precorrin-2 dehydrogenase activity"/>
    <property type="evidence" value="ECO:0007669"/>
    <property type="project" value="UniProtKB-EC"/>
</dbReference>
<dbReference type="Gene3D" id="3.40.50.720">
    <property type="entry name" value="NAD(P)-binding Rossmann-like Domain"/>
    <property type="match status" value="1"/>
</dbReference>
<dbReference type="SUPFAM" id="SSF51735">
    <property type="entry name" value="NAD(P)-binding Rossmann-fold domains"/>
    <property type="match status" value="1"/>
</dbReference>
<feature type="domain" description="Siroheme synthase central" evidence="7">
    <location>
        <begin position="118"/>
        <end position="143"/>
    </location>
</feature>
<name>A0A444JFQ9_9BACT</name>
<keyword evidence="5" id="KW-0627">Porphyrin biosynthesis</keyword>
<dbReference type="InterPro" id="IPR036291">
    <property type="entry name" value="NAD(P)-bd_dom_sf"/>
</dbReference>
<gene>
    <name evidence="8" type="ORF">VU01_10618</name>
</gene>
<evidence type="ECO:0000313" key="8">
    <source>
        <dbReference type="EMBL" id="RWX51934.1"/>
    </source>
</evidence>
<keyword evidence="9" id="KW-1185">Reference proteome</keyword>
<comment type="caution">
    <text evidence="8">The sequence shown here is derived from an EMBL/GenBank/DDBJ whole genome shotgun (WGS) entry which is preliminary data.</text>
</comment>
<evidence type="ECO:0000256" key="5">
    <source>
        <dbReference type="ARBA" id="ARBA00023244"/>
    </source>
</evidence>
<dbReference type="UniPathway" id="UPA00262">
    <property type="reaction ID" value="UER00222"/>
</dbReference>
<dbReference type="AlphaFoldDB" id="A0A444JFQ9"/>
<dbReference type="Pfam" id="PF14824">
    <property type="entry name" value="Sirohm_synth_M"/>
    <property type="match status" value="1"/>
</dbReference>
<protein>
    <recommendedName>
        <fullName evidence="2">precorrin-2 dehydrogenase</fullName>
        <ecNumber evidence="2">1.3.1.76</ecNumber>
    </recommendedName>
</protein>
<dbReference type="SUPFAM" id="SSF75615">
    <property type="entry name" value="Siroheme synthase middle domains-like"/>
    <property type="match status" value="1"/>
</dbReference>
<dbReference type="NCBIfam" id="TIGR01470">
    <property type="entry name" value="cysG_Nterm"/>
    <property type="match status" value="1"/>
</dbReference>
<evidence type="ECO:0000256" key="6">
    <source>
        <dbReference type="ARBA" id="ARBA00047561"/>
    </source>
</evidence>
<keyword evidence="3 8" id="KW-0560">Oxidoreductase</keyword>
<dbReference type="InterPro" id="IPR006367">
    <property type="entry name" value="Sirohaem_synthase_N"/>
</dbReference>
<evidence type="ECO:0000259" key="7">
    <source>
        <dbReference type="Pfam" id="PF14824"/>
    </source>
</evidence>
<dbReference type="Proteomes" id="UP000288892">
    <property type="component" value="Unassembled WGS sequence"/>
</dbReference>
<dbReference type="GO" id="GO:0004325">
    <property type="term" value="F:ferrochelatase activity"/>
    <property type="evidence" value="ECO:0007669"/>
    <property type="project" value="InterPro"/>
</dbReference>
<dbReference type="InterPro" id="IPR028281">
    <property type="entry name" value="Sirohaem_synthase_central"/>
</dbReference>
<organism evidence="8 9">
    <name type="scientific">Candidatus Electrothrix marina</name>
    <dbReference type="NCBI Taxonomy" id="1859130"/>
    <lineage>
        <taxon>Bacteria</taxon>
        <taxon>Pseudomonadati</taxon>
        <taxon>Thermodesulfobacteriota</taxon>
        <taxon>Desulfobulbia</taxon>
        <taxon>Desulfobulbales</taxon>
        <taxon>Desulfobulbaceae</taxon>
        <taxon>Candidatus Electrothrix</taxon>
    </lineage>
</organism>
<reference evidence="8 9" key="1">
    <citation type="submission" date="2017-01" db="EMBL/GenBank/DDBJ databases">
        <title>The cable genome- insights into the physiology and evolution of filamentous bacteria capable of sulfide oxidation via long distance electron transfer.</title>
        <authorList>
            <person name="Schreiber L."/>
            <person name="Bjerg J.T."/>
            <person name="Boggild A."/>
            <person name="Van De Vossenberg J."/>
            <person name="Meysman F."/>
            <person name="Nielsen L.P."/>
            <person name="Schramm A."/>
            <person name="Kjeldsen K.U."/>
        </authorList>
    </citation>
    <scope>NUCLEOTIDE SEQUENCE [LARGE SCALE GENOMIC DNA]</scope>
    <source>
        <strain evidence="8">A5</strain>
    </source>
</reference>
<comment type="catalytic activity">
    <reaction evidence="6">
        <text>precorrin-2 + NAD(+) = sirohydrochlorin + NADH + 2 H(+)</text>
        <dbReference type="Rhea" id="RHEA:15613"/>
        <dbReference type="ChEBI" id="CHEBI:15378"/>
        <dbReference type="ChEBI" id="CHEBI:57540"/>
        <dbReference type="ChEBI" id="CHEBI:57945"/>
        <dbReference type="ChEBI" id="CHEBI:58351"/>
        <dbReference type="ChEBI" id="CHEBI:58827"/>
        <dbReference type="EC" id="1.3.1.76"/>
    </reaction>
</comment>
<evidence type="ECO:0000256" key="1">
    <source>
        <dbReference type="ARBA" id="ARBA00005010"/>
    </source>
</evidence>
<keyword evidence="8" id="KW-0456">Lyase</keyword>
<dbReference type="InterPro" id="IPR042518">
    <property type="entry name" value="SirC_C"/>
</dbReference>
<dbReference type="EMBL" id="MTKS01000061">
    <property type="protein sequence ID" value="RWX51934.1"/>
    <property type="molecule type" value="Genomic_DNA"/>
</dbReference>
<keyword evidence="4" id="KW-0520">NAD</keyword>
<dbReference type="Gene3D" id="1.10.8.610">
    <property type="entry name" value="SirC, precorrin-2 dehydrogenase, C-terminal helical domain-like"/>
    <property type="match status" value="1"/>
</dbReference>
<dbReference type="GO" id="GO:0019354">
    <property type="term" value="P:siroheme biosynthetic process"/>
    <property type="evidence" value="ECO:0007669"/>
    <property type="project" value="UniProtKB-UniPathway"/>
</dbReference>